<dbReference type="EMBL" id="CP024728">
    <property type="protein sequence ID" value="ATV32088.1"/>
    <property type="molecule type" value="Genomic_DNA"/>
</dbReference>
<accession>A0A2D3LNB7</accession>
<dbReference type="AlphaFoldDB" id="A0A2D3LNB7"/>
<gene>
    <name evidence="1" type="ORF">CTM46_11395</name>
</gene>
<organism evidence="1 2">
    <name type="scientific">Prevotella intermedia</name>
    <dbReference type="NCBI Taxonomy" id="28131"/>
    <lineage>
        <taxon>Bacteria</taxon>
        <taxon>Pseudomonadati</taxon>
        <taxon>Bacteroidota</taxon>
        <taxon>Bacteroidia</taxon>
        <taxon>Bacteroidales</taxon>
        <taxon>Prevotellaceae</taxon>
        <taxon>Prevotella</taxon>
    </lineage>
</organism>
<protein>
    <submittedName>
        <fullName evidence="1">Uncharacterized protein</fullName>
    </submittedName>
</protein>
<evidence type="ECO:0000313" key="1">
    <source>
        <dbReference type="EMBL" id="ATV32088.1"/>
    </source>
</evidence>
<proteinExistence type="predicted"/>
<sequence length="61" mass="7244">MVYKYKGTKNIPLLKLLKQLSYIELTLKYDAQLYNYIYSLLFIDTENALPILPNDDSVIEW</sequence>
<dbReference type="Proteomes" id="UP000230742">
    <property type="component" value="Chromosome 2"/>
</dbReference>
<name>A0A2D3LNB7_PREIN</name>
<reference evidence="1 2" key="1">
    <citation type="submission" date="2017-11" db="EMBL/GenBank/DDBJ databases">
        <title>Genome sequencing of Prevotella intermedia KCOM 1949.</title>
        <authorList>
            <person name="Kook J.-K."/>
            <person name="Park S.-N."/>
            <person name="Lim Y.K."/>
        </authorList>
    </citation>
    <scope>NUCLEOTIDE SEQUENCE [LARGE SCALE GENOMIC DNA]</scope>
    <source>
        <strain evidence="1 2">KCOM 1949</strain>
    </source>
</reference>
<evidence type="ECO:0000313" key="2">
    <source>
        <dbReference type="Proteomes" id="UP000230742"/>
    </source>
</evidence>